<gene>
    <name evidence="3" type="primary">C330011M18Rik</name>
</gene>
<reference evidence="2" key="1">
    <citation type="journal article" date="1999" name="Methods Enzymol.">
        <title>High-efficiency full-length cDNA cloning.</title>
        <authorList>
            <person name="Carninci P."/>
            <person name="Hayashizaki Y."/>
        </authorList>
    </citation>
    <scope>NUCLEOTIDE SEQUENCE</scope>
    <source>
        <strain evidence="2">C57BL/6J</strain>
    </source>
</reference>
<dbReference type="AGR" id="MGI:3045248"/>
<reference evidence="2" key="8">
    <citation type="journal article" date="2005" name="Science">
        <title>Antisense Transcription in the Mammalian Transcriptome.</title>
        <authorList>
            <consortium name="RIKEN Genome Exploration Research Group and Genome Science Group (Genome Network Project Core Group) and the FANTOM Consortium"/>
        </authorList>
    </citation>
    <scope>NUCLEOTIDE SEQUENCE</scope>
    <source>
        <strain evidence="2">C57BL/6J</strain>
    </source>
</reference>
<dbReference type="EMBL" id="AK049185">
    <property type="protein sequence ID" value="BAC33595.1"/>
    <property type="molecule type" value="mRNA"/>
</dbReference>
<reference evidence="2" key="5">
    <citation type="submission" date="2001-07" db="EMBL/GenBank/DDBJ databases">
        <authorList>
            <person name="Adachi J."/>
            <person name="Aizawa K."/>
            <person name="Akimura T."/>
            <person name="Arakawa T."/>
            <person name="Bono H."/>
            <person name="Carninci P."/>
            <person name="Fukuda S."/>
            <person name="Furuno M."/>
            <person name="Hanagaki T."/>
            <person name="Hara A."/>
            <person name="Hashizume W."/>
            <person name="Hayashida K."/>
            <person name="Hayatsu N."/>
            <person name="Hiramoto K."/>
            <person name="Hiraoka T."/>
            <person name="Hirozane T."/>
            <person name="Hori F."/>
            <person name="Imotani K."/>
            <person name="Ishii Y."/>
            <person name="Itoh M."/>
            <person name="Kagawa I."/>
            <person name="Kasukawa T."/>
            <person name="Katoh H."/>
            <person name="Kawai J."/>
            <person name="Kojima Y."/>
            <person name="Kondo S."/>
            <person name="Konno H."/>
            <person name="Kouda M."/>
            <person name="Koya S."/>
            <person name="Kurihara C."/>
            <person name="Matsuyama T."/>
            <person name="Miyazaki A."/>
            <person name="Murata M."/>
            <person name="Nakamura M."/>
            <person name="Nishi K."/>
            <person name="Nomura K."/>
            <person name="Numazaki R."/>
            <person name="Ohno M."/>
            <person name="Ohsato N."/>
            <person name="Okazaki Y."/>
            <person name="Saito R."/>
            <person name="Saitoh H."/>
            <person name="Sakai C."/>
            <person name="Sakai K."/>
            <person name="Sakazume N."/>
            <person name="Sano H."/>
            <person name="Sasaki D."/>
            <person name="Shibata K."/>
            <person name="Shinagawa A."/>
            <person name="Shiraki T."/>
            <person name="Sogabe Y."/>
            <person name="Tagami M."/>
            <person name="Tagawa A."/>
            <person name="Takahashi F."/>
            <person name="Takaku-Akahira S."/>
            <person name="Takeda Y."/>
            <person name="Tanaka T."/>
            <person name="Tomaru A."/>
            <person name="Toya T."/>
            <person name="Yasunishi A."/>
            <person name="Muramatsu M."/>
            <person name="Hayashizaki Y."/>
        </authorList>
    </citation>
    <scope>NUCLEOTIDE SEQUENCE</scope>
    <source>
        <strain evidence="2">C57BL/6J</strain>
    </source>
</reference>
<dbReference type="HOGENOM" id="CLU_1643154_0_0_1"/>
<reference evidence="2" key="2">
    <citation type="journal article" date="2000" name="Genome Res.">
        <title>Normalization and subtraction of cap-trapper-selected cDNAs to prepare full-length cDNA libraries for rapid discovery of new genes.</title>
        <authorList>
            <person name="Carninci P."/>
            <person name="Shibata Y."/>
            <person name="Hayatsu N."/>
            <person name="Sugahara Y."/>
            <person name="Shibata K."/>
            <person name="Itoh M."/>
            <person name="Konno H."/>
            <person name="Okazaki Y."/>
            <person name="Muramatsu M."/>
            <person name="Hayashizaki Y."/>
        </authorList>
    </citation>
    <scope>NUCLEOTIDE SEQUENCE</scope>
    <source>
        <strain evidence="2">C57BL/6J</strain>
    </source>
</reference>
<organism evidence="2">
    <name type="scientific">Mus musculus</name>
    <name type="common">Mouse</name>
    <dbReference type="NCBI Taxonomy" id="10090"/>
    <lineage>
        <taxon>Eukaryota</taxon>
        <taxon>Metazoa</taxon>
        <taxon>Chordata</taxon>
        <taxon>Craniata</taxon>
        <taxon>Vertebrata</taxon>
        <taxon>Euteleostomi</taxon>
        <taxon>Mammalia</taxon>
        <taxon>Eutheria</taxon>
        <taxon>Euarchontoglires</taxon>
        <taxon>Glires</taxon>
        <taxon>Rodentia</taxon>
        <taxon>Myomorpha</taxon>
        <taxon>Muroidea</taxon>
        <taxon>Muridae</taxon>
        <taxon>Murinae</taxon>
        <taxon>Mus</taxon>
        <taxon>Mus</taxon>
    </lineage>
</organism>
<evidence type="ECO:0000313" key="2">
    <source>
        <dbReference type="EMBL" id="BAC33595.1"/>
    </source>
</evidence>
<evidence type="ECO:0000313" key="3">
    <source>
        <dbReference type="MGI" id="MGI:3045248"/>
    </source>
</evidence>
<dbReference type="MGI" id="MGI:3045248">
    <property type="gene designation" value="C330011M18Rik"/>
</dbReference>
<feature type="region of interest" description="Disordered" evidence="1">
    <location>
        <begin position="138"/>
        <end position="161"/>
    </location>
</feature>
<name>Q8C7V4_MOUSE</name>
<accession>Q8C7V4</accession>
<protein>
    <submittedName>
        <fullName evidence="2">Uncharacterized protein</fullName>
    </submittedName>
</protein>
<reference evidence="2" key="7">
    <citation type="journal article" date="2005" name="Science">
        <title>The Transcriptional Landscape of the Mammalian Genome.</title>
        <authorList>
            <consortium name="The FANTOM Consortium"/>
            <consortium name="Riken Genome Exploration Research Group and Genome Science Group (Genome Network Project Core Group)"/>
        </authorList>
    </citation>
    <scope>NUCLEOTIDE SEQUENCE</scope>
    <source>
        <strain evidence="2">C57BL/6J</strain>
    </source>
</reference>
<sequence length="161" mass="17549">MPLQSRLSGWTNERSISSKSLSRSLAQVHGASGVVVRSYVPMKTSRLPPCWATLLPLALMSPKERSDSVLPFCDVSGGGRTRNSLTSQARSLGPRGLREIGWYDSSRSPGKVTAWPRRYLGHSGSEKVSGQQTFNEKTISKGQRRLSPVLPAAPGLSFPKR</sequence>
<reference evidence="2" key="3">
    <citation type="journal article" date="2000" name="Genome Res.">
        <title>RIKEN integrated sequence analysis (RISA) system--384-format sequencing pipeline with 384 multicapillary sequencer.</title>
        <authorList>
            <person name="Shibata K."/>
            <person name="Itoh M."/>
            <person name="Aizawa K."/>
            <person name="Nagaoka S."/>
            <person name="Sasaki N."/>
            <person name="Carninci P."/>
            <person name="Konno H."/>
            <person name="Akiyama J."/>
            <person name="Nishi K."/>
            <person name="Kitsunai T."/>
            <person name="Tashiro H."/>
            <person name="Itoh M."/>
            <person name="Sumi N."/>
            <person name="Ishii Y."/>
            <person name="Nakamura S."/>
            <person name="Hazama M."/>
            <person name="Nishine T."/>
            <person name="Harada A."/>
            <person name="Yamamoto R."/>
            <person name="Matsumoto H."/>
            <person name="Sakaguchi S."/>
            <person name="Ikegami T."/>
            <person name="Kashiwagi K."/>
            <person name="Fujiwake S."/>
            <person name="Inoue K."/>
            <person name="Togawa Y."/>
            <person name="Izawa M."/>
            <person name="Ohara E."/>
            <person name="Watahiki M."/>
            <person name="Yoneda Y."/>
            <person name="Ishikawa T."/>
            <person name="Ozawa K."/>
            <person name="Tanaka T."/>
            <person name="Matsuura S."/>
            <person name="Kawai J."/>
            <person name="Okazaki Y."/>
            <person name="Muramatsu M."/>
            <person name="Inoue Y."/>
            <person name="Kira A."/>
            <person name="Hayashizaki Y."/>
        </authorList>
    </citation>
    <scope>NUCLEOTIDE SEQUENCE</scope>
    <source>
        <strain evidence="2">C57BL/6J</strain>
    </source>
</reference>
<evidence type="ECO:0000256" key="1">
    <source>
        <dbReference type="SAM" id="MobiDB-lite"/>
    </source>
</evidence>
<proteinExistence type="evidence at transcript level"/>
<reference evidence="2" key="4">
    <citation type="journal article" date="2001" name="Nature">
        <title>Functional annotation of a full-length mouse cDNA collection.</title>
        <authorList>
            <consortium name="The RIKEN Genome Exploration Research Group Phase II Team and the FANTOM Consortium"/>
        </authorList>
    </citation>
    <scope>NUCLEOTIDE SEQUENCE</scope>
    <source>
        <strain evidence="2">C57BL/6J</strain>
    </source>
</reference>
<reference evidence="2" key="6">
    <citation type="journal article" date="2002" name="Nature">
        <title>Analysis of the mouse transcriptome based on functional annotation of 60,770 full-length cDNAs.</title>
        <authorList>
            <consortium name="The FANTOM Consortium and the RIKEN Genome Exploration Research Group Phase I and II Team"/>
        </authorList>
    </citation>
    <scope>NUCLEOTIDE SEQUENCE</scope>
    <source>
        <strain evidence="2">C57BL/6J</strain>
    </source>
</reference>
<dbReference type="AlphaFoldDB" id="Q8C7V4"/>